<dbReference type="UniPathway" id="UPA00219"/>
<feature type="transmembrane region" description="Helical" evidence="11">
    <location>
        <begin position="176"/>
        <end position="194"/>
    </location>
</feature>
<sequence length="359" mass="38874">MWQQRLHLDKPLFFALVTLAALSVAIVYSASAKDEAVTIAHVMRLGLGFAVLLGVAQIRPELLERWAPHLFGAGLVLLAVVLGVGAISKGAQRWLSLGIVRFQPSEIMKLAVPMMAAWYLARDSLPPSYPRIAVGFAIALVPAVLILKQPDLGTAILVAASGFFVLFLAGLRKRIMWTGIGLLAAAAPILWNHLHDYQRNRILTLFDPAADPLGTGYHTIQSMIAIGSGGFYGKGWLNSSQAHLEYLPESQTDFIFAVFGEEFGLIGILVALALYAFIALRMLLIAFYAQDTFARLLAGALGLAFFVQFFVNIGMVSGILPVVGVPLPMMSYGGSSILTLMAGFGMLMSIQTHRKLVEF</sequence>
<dbReference type="Pfam" id="PF01098">
    <property type="entry name" value="FTSW_RODA_SPOVE"/>
    <property type="match status" value="1"/>
</dbReference>
<feature type="transmembrane region" description="Helical" evidence="11">
    <location>
        <begin position="296"/>
        <end position="323"/>
    </location>
</feature>
<dbReference type="GO" id="GO:0071555">
    <property type="term" value="P:cell wall organization"/>
    <property type="evidence" value="ECO:0007669"/>
    <property type="project" value="UniProtKB-KW"/>
</dbReference>
<dbReference type="EMBL" id="AP014936">
    <property type="protein sequence ID" value="BAU46760.1"/>
    <property type="molecule type" value="Genomic_DNA"/>
</dbReference>
<evidence type="ECO:0000256" key="11">
    <source>
        <dbReference type="HAMAP-Rule" id="MF_02079"/>
    </source>
</evidence>
<organism evidence="12 13">
    <name type="scientific">Sulfurifustis variabilis</name>
    <dbReference type="NCBI Taxonomy" id="1675686"/>
    <lineage>
        <taxon>Bacteria</taxon>
        <taxon>Pseudomonadati</taxon>
        <taxon>Pseudomonadota</taxon>
        <taxon>Gammaproteobacteria</taxon>
        <taxon>Acidiferrobacterales</taxon>
        <taxon>Acidiferrobacteraceae</taxon>
        <taxon>Sulfurifustis</taxon>
    </lineage>
</organism>
<comment type="function">
    <text evidence="11">Peptidoglycan polymerase that is essential for cell wall elongation.</text>
</comment>
<protein>
    <recommendedName>
        <fullName evidence="11">Peptidoglycan glycosyltransferase MrdB</fullName>
        <shortName evidence="11">PGT</shortName>
        <ecNumber evidence="11">2.4.99.28</ecNumber>
    </recommendedName>
    <alternativeName>
        <fullName evidence="11">Cell elongation protein RodA</fullName>
    </alternativeName>
    <alternativeName>
        <fullName evidence="11">Cell wall polymerase</fullName>
    </alternativeName>
    <alternativeName>
        <fullName evidence="11">Peptidoglycan polymerase</fullName>
        <shortName evidence="11">PG polymerase</shortName>
    </alternativeName>
</protein>
<dbReference type="GO" id="GO:0008360">
    <property type="term" value="P:regulation of cell shape"/>
    <property type="evidence" value="ECO:0007669"/>
    <property type="project" value="UniProtKB-KW"/>
</dbReference>
<dbReference type="KEGG" id="sva:SVA_0178"/>
<dbReference type="RefSeq" id="WP_096457451.1">
    <property type="nucleotide sequence ID" value="NZ_AP014936.1"/>
</dbReference>
<keyword evidence="8 11" id="KW-1133">Transmembrane helix</keyword>
<evidence type="ECO:0000313" key="13">
    <source>
        <dbReference type="Proteomes" id="UP000218899"/>
    </source>
</evidence>
<keyword evidence="3 11" id="KW-0328">Glycosyltransferase</keyword>
<keyword evidence="2 11" id="KW-1003">Cell membrane</keyword>
<dbReference type="InterPro" id="IPR011923">
    <property type="entry name" value="RodA/MrdB"/>
</dbReference>
<dbReference type="AlphaFoldDB" id="A0A1B4V023"/>
<gene>
    <name evidence="11" type="primary">mrdB</name>
    <name evidence="11" type="synonym">rodA</name>
    <name evidence="12" type="ORF">SVA_0178</name>
</gene>
<dbReference type="PANTHER" id="PTHR30474">
    <property type="entry name" value="CELL CYCLE PROTEIN"/>
    <property type="match status" value="1"/>
</dbReference>
<evidence type="ECO:0000256" key="9">
    <source>
        <dbReference type="ARBA" id="ARBA00023136"/>
    </source>
</evidence>
<evidence type="ECO:0000313" key="12">
    <source>
        <dbReference type="EMBL" id="BAU46760.1"/>
    </source>
</evidence>
<dbReference type="GO" id="GO:0032153">
    <property type="term" value="C:cell division site"/>
    <property type="evidence" value="ECO:0007669"/>
    <property type="project" value="TreeGrafter"/>
</dbReference>
<evidence type="ECO:0000256" key="2">
    <source>
        <dbReference type="ARBA" id="ARBA00022475"/>
    </source>
</evidence>
<keyword evidence="4 11" id="KW-0808">Transferase</keyword>
<evidence type="ECO:0000256" key="8">
    <source>
        <dbReference type="ARBA" id="ARBA00022989"/>
    </source>
</evidence>
<accession>A0A1B4V023</accession>
<evidence type="ECO:0000256" key="10">
    <source>
        <dbReference type="ARBA" id="ARBA00023316"/>
    </source>
</evidence>
<comment type="pathway">
    <text evidence="11">Cell wall biogenesis; peptidoglycan biosynthesis.</text>
</comment>
<comment type="subcellular location">
    <subcellularLocation>
        <location evidence="11">Cell inner membrane</location>
        <topology evidence="11">Multi-pass membrane protein</topology>
    </subcellularLocation>
    <subcellularLocation>
        <location evidence="1">Membrane</location>
        <topology evidence="1">Multi-pass membrane protein</topology>
    </subcellularLocation>
</comment>
<dbReference type="PANTHER" id="PTHR30474:SF1">
    <property type="entry name" value="PEPTIDOGLYCAN GLYCOSYLTRANSFERASE MRDB"/>
    <property type="match status" value="1"/>
</dbReference>
<dbReference type="Proteomes" id="UP000218899">
    <property type="component" value="Chromosome"/>
</dbReference>
<comment type="catalytic activity">
    <reaction evidence="11">
        <text>[GlcNAc-(1-&gt;4)-Mur2Ac(oyl-L-Ala-gamma-D-Glu-L-Lys-D-Ala-D-Ala)](n)-di-trans,octa-cis-undecaprenyl diphosphate + beta-D-GlcNAc-(1-&gt;4)-Mur2Ac(oyl-L-Ala-gamma-D-Glu-L-Lys-D-Ala-D-Ala)-di-trans,octa-cis-undecaprenyl diphosphate = [GlcNAc-(1-&gt;4)-Mur2Ac(oyl-L-Ala-gamma-D-Glu-L-Lys-D-Ala-D-Ala)](n+1)-di-trans,octa-cis-undecaprenyl diphosphate + di-trans,octa-cis-undecaprenyl diphosphate + H(+)</text>
        <dbReference type="Rhea" id="RHEA:23708"/>
        <dbReference type="Rhea" id="RHEA-COMP:9602"/>
        <dbReference type="Rhea" id="RHEA-COMP:9603"/>
        <dbReference type="ChEBI" id="CHEBI:15378"/>
        <dbReference type="ChEBI" id="CHEBI:58405"/>
        <dbReference type="ChEBI" id="CHEBI:60033"/>
        <dbReference type="ChEBI" id="CHEBI:78435"/>
        <dbReference type="EC" id="2.4.99.28"/>
    </reaction>
</comment>
<dbReference type="EC" id="2.4.99.28" evidence="11"/>
<evidence type="ECO:0000256" key="6">
    <source>
        <dbReference type="ARBA" id="ARBA00022960"/>
    </source>
</evidence>
<reference evidence="12 13" key="1">
    <citation type="submission" date="2015-08" db="EMBL/GenBank/DDBJ databases">
        <title>Complete genome sequence of Sulfurifustis variabilis.</title>
        <authorList>
            <person name="Miura A."/>
            <person name="Kojima H."/>
            <person name="Fukui M."/>
        </authorList>
    </citation>
    <scope>NUCLEOTIDE SEQUENCE [LARGE SCALE GENOMIC DNA]</scope>
    <source>
        <strain evidence="13">skN76</strain>
    </source>
</reference>
<dbReference type="HAMAP" id="MF_02079">
    <property type="entry name" value="PGT_RodA"/>
    <property type="match status" value="1"/>
</dbReference>
<dbReference type="PROSITE" id="PS00428">
    <property type="entry name" value="FTSW_RODA_SPOVE"/>
    <property type="match status" value="1"/>
</dbReference>
<name>A0A1B4V023_9GAMM</name>
<keyword evidence="10 11" id="KW-0961">Cell wall biogenesis/degradation</keyword>
<dbReference type="GO" id="GO:0015648">
    <property type="term" value="F:lipid-linked peptidoglycan transporter activity"/>
    <property type="evidence" value="ECO:0007669"/>
    <property type="project" value="TreeGrafter"/>
</dbReference>
<keyword evidence="11" id="KW-0997">Cell inner membrane</keyword>
<evidence type="ECO:0000256" key="7">
    <source>
        <dbReference type="ARBA" id="ARBA00022984"/>
    </source>
</evidence>
<evidence type="ECO:0000256" key="3">
    <source>
        <dbReference type="ARBA" id="ARBA00022676"/>
    </source>
</evidence>
<dbReference type="NCBIfam" id="TIGR02210">
    <property type="entry name" value="rodA_shape"/>
    <property type="match status" value="1"/>
</dbReference>
<dbReference type="GO" id="GO:0005886">
    <property type="term" value="C:plasma membrane"/>
    <property type="evidence" value="ECO:0007669"/>
    <property type="project" value="UniProtKB-SubCell"/>
</dbReference>
<keyword evidence="13" id="KW-1185">Reference proteome</keyword>
<evidence type="ECO:0000256" key="5">
    <source>
        <dbReference type="ARBA" id="ARBA00022692"/>
    </source>
</evidence>
<keyword evidence="6 11" id="KW-0133">Cell shape</keyword>
<feature type="transmembrane region" description="Helical" evidence="11">
    <location>
        <begin position="70"/>
        <end position="88"/>
    </location>
</feature>
<proteinExistence type="inferred from homology"/>
<dbReference type="OrthoDB" id="9768187at2"/>
<dbReference type="GO" id="GO:0008955">
    <property type="term" value="F:peptidoglycan glycosyltransferase activity"/>
    <property type="evidence" value="ECO:0007669"/>
    <property type="project" value="UniProtKB-UniRule"/>
</dbReference>
<keyword evidence="5 11" id="KW-0812">Transmembrane</keyword>
<feature type="transmembrane region" description="Helical" evidence="11">
    <location>
        <begin position="329"/>
        <end position="350"/>
    </location>
</feature>
<dbReference type="InterPro" id="IPR001182">
    <property type="entry name" value="FtsW/RodA"/>
</dbReference>
<evidence type="ECO:0000256" key="4">
    <source>
        <dbReference type="ARBA" id="ARBA00022679"/>
    </source>
</evidence>
<feature type="transmembrane region" description="Helical" evidence="11">
    <location>
        <begin position="128"/>
        <end position="146"/>
    </location>
</feature>
<feature type="transmembrane region" description="Helical" evidence="11">
    <location>
        <begin position="263"/>
        <end position="284"/>
    </location>
</feature>
<dbReference type="GO" id="GO:0009252">
    <property type="term" value="P:peptidoglycan biosynthetic process"/>
    <property type="evidence" value="ECO:0007669"/>
    <property type="project" value="UniProtKB-UniRule"/>
</dbReference>
<feature type="transmembrane region" description="Helical" evidence="11">
    <location>
        <begin position="12"/>
        <end position="30"/>
    </location>
</feature>
<comment type="similarity">
    <text evidence="11">Belongs to the SEDS family. MrdB/RodA subfamily.</text>
</comment>
<dbReference type="GO" id="GO:0051301">
    <property type="term" value="P:cell division"/>
    <property type="evidence" value="ECO:0007669"/>
    <property type="project" value="InterPro"/>
</dbReference>
<keyword evidence="7 11" id="KW-0573">Peptidoglycan synthesis</keyword>
<keyword evidence="9 11" id="KW-0472">Membrane</keyword>
<dbReference type="InterPro" id="IPR018365">
    <property type="entry name" value="Cell_cycle_FtsW-rel_CS"/>
</dbReference>
<feature type="transmembrane region" description="Helical" evidence="11">
    <location>
        <begin position="152"/>
        <end position="169"/>
    </location>
</feature>
<evidence type="ECO:0000256" key="1">
    <source>
        <dbReference type="ARBA" id="ARBA00004141"/>
    </source>
</evidence>
<feature type="transmembrane region" description="Helical" evidence="11">
    <location>
        <begin position="36"/>
        <end position="58"/>
    </location>
</feature>